<dbReference type="NCBIfam" id="TIGR02523">
    <property type="entry name" value="type_IV_pilV"/>
    <property type="match status" value="1"/>
</dbReference>
<dbReference type="Gene3D" id="3.30.700.10">
    <property type="entry name" value="Glycoprotein, Type 4 Pilin"/>
    <property type="match status" value="1"/>
</dbReference>
<gene>
    <name evidence="2" type="ORF">CUZ56_00910</name>
</gene>
<dbReference type="NCBIfam" id="TIGR02532">
    <property type="entry name" value="IV_pilin_GFxxxE"/>
    <property type="match status" value="1"/>
</dbReference>
<dbReference type="EMBL" id="PQSP01000002">
    <property type="protein sequence ID" value="RUS66973.1"/>
    <property type="molecule type" value="Genomic_DNA"/>
</dbReference>
<evidence type="ECO:0000256" key="1">
    <source>
        <dbReference type="SAM" id="Phobius"/>
    </source>
</evidence>
<dbReference type="PROSITE" id="PS00409">
    <property type="entry name" value="PROKAR_NTER_METHYL"/>
    <property type="match status" value="1"/>
</dbReference>
<dbReference type="Proteomes" id="UP000286947">
    <property type="component" value="Unassembled WGS sequence"/>
</dbReference>
<keyword evidence="1" id="KW-0472">Membrane</keyword>
<comment type="caution">
    <text evidence="2">The sequence shown here is derived from an EMBL/GenBank/DDBJ whole genome shotgun (WGS) entry which is preliminary data.</text>
</comment>
<dbReference type="InterPro" id="IPR013362">
    <property type="entry name" value="Pilus_4_PilV"/>
</dbReference>
<keyword evidence="1" id="KW-0812">Transmembrane</keyword>
<dbReference type="SUPFAM" id="SSF54523">
    <property type="entry name" value="Pili subunits"/>
    <property type="match status" value="1"/>
</dbReference>
<proteinExistence type="predicted"/>
<evidence type="ECO:0000313" key="3">
    <source>
        <dbReference type="Proteomes" id="UP000286947"/>
    </source>
</evidence>
<sequence>MTCWRAMLRLISDKRPKGLYMQKEQWSLKRKTQRAGFTLVEILVAIVILGIGAIAVLGLQVAAVKSSIDAKYQSTALQLASDLSAMMRGNPTVASMNSSSNPYLINKNNTTPDAVSSGSGLASQGSASAIAVADIKQWYARAYETLPAAKVVVCFDANPYDSAGVPRWECSGSGATPYIKIGWSLRRGNSALDQKVPGVVIPVGVCNPLDANATAACVSGIAATP</sequence>
<dbReference type="AlphaFoldDB" id="A0A433SDZ8"/>
<feature type="transmembrane region" description="Helical" evidence="1">
    <location>
        <begin position="37"/>
        <end position="59"/>
    </location>
</feature>
<evidence type="ECO:0000313" key="2">
    <source>
        <dbReference type="EMBL" id="RUS66973.1"/>
    </source>
</evidence>
<keyword evidence="3" id="KW-1185">Reference proteome</keyword>
<accession>A0A433SDZ8</accession>
<name>A0A433SDZ8_9BURK</name>
<keyword evidence="1" id="KW-1133">Transmembrane helix</keyword>
<protein>
    <recommendedName>
        <fullName evidence="4">Type IV pilus modification protein PilV</fullName>
    </recommendedName>
</protein>
<dbReference type="OrthoDB" id="8724817at2"/>
<dbReference type="Pfam" id="PF07963">
    <property type="entry name" value="N_methyl"/>
    <property type="match status" value="1"/>
</dbReference>
<dbReference type="InterPro" id="IPR045584">
    <property type="entry name" value="Pilin-like"/>
</dbReference>
<reference evidence="2 3" key="1">
    <citation type="submission" date="2018-01" db="EMBL/GenBank/DDBJ databases">
        <title>Saezia sanguinis gen. nov., sp. nov., in the order Burkholderiales isolated from human blood.</title>
        <authorList>
            <person name="Medina-Pascual M.J."/>
            <person name="Valdezate S."/>
            <person name="Monzon S."/>
            <person name="Cuesta I."/>
            <person name="Carrasco G."/>
            <person name="Villalon P."/>
            <person name="Saez-Nieto J.A."/>
        </authorList>
    </citation>
    <scope>NUCLEOTIDE SEQUENCE [LARGE SCALE GENOMIC DNA]</scope>
    <source>
        <strain evidence="2 3">CNM695-12</strain>
    </source>
</reference>
<organism evidence="2 3">
    <name type="scientific">Saezia sanguinis</name>
    <dbReference type="NCBI Taxonomy" id="1965230"/>
    <lineage>
        <taxon>Bacteria</taxon>
        <taxon>Pseudomonadati</taxon>
        <taxon>Pseudomonadota</taxon>
        <taxon>Betaproteobacteria</taxon>
        <taxon>Burkholderiales</taxon>
        <taxon>Saeziaceae</taxon>
        <taxon>Saezia</taxon>
    </lineage>
</organism>
<evidence type="ECO:0008006" key="4">
    <source>
        <dbReference type="Google" id="ProtNLM"/>
    </source>
</evidence>
<dbReference type="InterPro" id="IPR012902">
    <property type="entry name" value="N_methyl_site"/>
</dbReference>